<keyword evidence="4" id="KW-0539">Nucleus</keyword>
<sequence length="437" mass="49089">MTDILDKNFGLQFPEELDGTLDLQNGSANCCKFNRWGTLVAVGCTDGRVFIVDFITKGPVKVWTAHTLPVASLSWSRDGRKLLTGSSDMTIAVWDVLTGACLQKIRFNSMVTFAMFNPRDDNKAVVLQLQFPPTVEQFDPRVQKVLMNETPGSADDVVSCISYDRKAKYIITGTGKGKLIIYDANTLKCVSWCKQNTVQQIRQIIVPMKSSFILTNTQDRIIRTYNAEDLLKLKGQTVEAKYKVQDMVNKAAWKNVCTDSDGLYICGASTKSHSLYIWESHTGSLIKILHGTKGETLLDVQWHPTRPVILSIAQGIVSLWTQAHVENWSAFAPEFQELEENEKYQEKEGEFDMEDEDEDEDQNNKDQDAEEAEIDIIGLKPHEYLASSDEEEYEKMKPDRSLKSGPLWYIPIAPDVDNPEISTPLAGLPSTSSGEQI</sequence>
<evidence type="ECO:0000256" key="3">
    <source>
        <dbReference type="ARBA" id="ARBA00022737"/>
    </source>
</evidence>
<proteinExistence type="predicted"/>
<dbReference type="SUPFAM" id="SSF50978">
    <property type="entry name" value="WD40 repeat-like"/>
    <property type="match status" value="1"/>
</dbReference>
<dbReference type="OrthoDB" id="196858at2759"/>
<keyword evidence="2 5" id="KW-0853">WD repeat</keyword>
<evidence type="ECO:0000313" key="8">
    <source>
        <dbReference type="Proteomes" id="UP000494206"/>
    </source>
</evidence>
<dbReference type="PROSITE" id="PS50082">
    <property type="entry name" value="WD_REPEATS_2"/>
    <property type="match status" value="1"/>
</dbReference>
<evidence type="ECO:0000256" key="4">
    <source>
        <dbReference type="ARBA" id="ARBA00023242"/>
    </source>
</evidence>
<reference evidence="7 8" key="1">
    <citation type="submission" date="2020-04" db="EMBL/GenBank/DDBJ databases">
        <authorList>
            <person name="Laetsch R D."/>
            <person name="Stevens L."/>
            <person name="Kumar S."/>
            <person name="Blaxter L. M."/>
        </authorList>
    </citation>
    <scope>NUCLEOTIDE SEQUENCE [LARGE SCALE GENOMIC DNA]</scope>
</reference>
<evidence type="ECO:0000256" key="6">
    <source>
        <dbReference type="SAM" id="MobiDB-lite"/>
    </source>
</evidence>
<dbReference type="PANTHER" id="PTHR44040:SF1">
    <property type="entry name" value="RETINOBLASTOMA-BINDING PROTEIN 5"/>
    <property type="match status" value="1"/>
</dbReference>
<name>A0A8S1EU51_9PELO</name>
<comment type="caution">
    <text evidence="7">The sequence shown here is derived from an EMBL/GenBank/DDBJ whole genome shotgun (WGS) entry which is preliminary data.</text>
</comment>
<feature type="compositionally biased region" description="Basic and acidic residues" evidence="6">
    <location>
        <begin position="341"/>
        <end position="350"/>
    </location>
</feature>
<dbReference type="InterPro" id="IPR001680">
    <property type="entry name" value="WD40_rpt"/>
</dbReference>
<comment type="subcellular location">
    <subcellularLocation>
        <location evidence="1">Nucleus</location>
    </subcellularLocation>
</comment>
<keyword evidence="8" id="KW-1185">Reference proteome</keyword>
<protein>
    <recommendedName>
        <fullName evidence="9">Anaphase-promoting complex subunit 4 WD40 domain-containing protein</fullName>
    </recommendedName>
</protein>
<dbReference type="SMART" id="SM00320">
    <property type="entry name" value="WD40"/>
    <property type="match status" value="5"/>
</dbReference>
<dbReference type="GO" id="GO:0048188">
    <property type="term" value="C:Set1C/COMPASS complex"/>
    <property type="evidence" value="ECO:0007669"/>
    <property type="project" value="InterPro"/>
</dbReference>
<feature type="compositionally biased region" description="Acidic residues" evidence="6">
    <location>
        <begin position="351"/>
        <end position="361"/>
    </location>
</feature>
<dbReference type="InterPro" id="IPR036322">
    <property type="entry name" value="WD40_repeat_dom_sf"/>
</dbReference>
<organism evidence="7 8">
    <name type="scientific">Caenorhabditis bovis</name>
    <dbReference type="NCBI Taxonomy" id="2654633"/>
    <lineage>
        <taxon>Eukaryota</taxon>
        <taxon>Metazoa</taxon>
        <taxon>Ecdysozoa</taxon>
        <taxon>Nematoda</taxon>
        <taxon>Chromadorea</taxon>
        <taxon>Rhabditida</taxon>
        <taxon>Rhabditina</taxon>
        <taxon>Rhabditomorpha</taxon>
        <taxon>Rhabditoidea</taxon>
        <taxon>Rhabditidae</taxon>
        <taxon>Peloderinae</taxon>
        <taxon>Caenorhabditis</taxon>
    </lineage>
</organism>
<evidence type="ECO:0008006" key="9">
    <source>
        <dbReference type="Google" id="ProtNLM"/>
    </source>
</evidence>
<dbReference type="InterPro" id="IPR037850">
    <property type="entry name" value="RBBP5/Swd1"/>
</dbReference>
<evidence type="ECO:0000256" key="2">
    <source>
        <dbReference type="ARBA" id="ARBA00022574"/>
    </source>
</evidence>
<evidence type="ECO:0000256" key="5">
    <source>
        <dbReference type="PROSITE-ProRule" id="PRU00221"/>
    </source>
</evidence>
<feature type="repeat" description="WD" evidence="5">
    <location>
        <begin position="63"/>
        <end position="104"/>
    </location>
</feature>
<dbReference type="InterPro" id="IPR019775">
    <property type="entry name" value="WD40_repeat_CS"/>
</dbReference>
<evidence type="ECO:0000313" key="7">
    <source>
        <dbReference type="EMBL" id="CAB3404860.1"/>
    </source>
</evidence>
<dbReference type="PROSITE" id="PS50294">
    <property type="entry name" value="WD_REPEATS_REGION"/>
    <property type="match status" value="1"/>
</dbReference>
<dbReference type="InterPro" id="IPR015943">
    <property type="entry name" value="WD40/YVTN_repeat-like_dom_sf"/>
</dbReference>
<accession>A0A8S1EU51</accession>
<dbReference type="Proteomes" id="UP000494206">
    <property type="component" value="Unassembled WGS sequence"/>
</dbReference>
<feature type="region of interest" description="Disordered" evidence="6">
    <location>
        <begin position="341"/>
        <end position="380"/>
    </location>
</feature>
<dbReference type="Pfam" id="PF00400">
    <property type="entry name" value="WD40"/>
    <property type="match status" value="2"/>
</dbReference>
<dbReference type="PROSITE" id="PS00678">
    <property type="entry name" value="WD_REPEATS_1"/>
    <property type="match status" value="1"/>
</dbReference>
<feature type="region of interest" description="Disordered" evidence="6">
    <location>
        <begin position="415"/>
        <end position="437"/>
    </location>
</feature>
<evidence type="ECO:0000256" key="1">
    <source>
        <dbReference type="ARBA" id="ARBA00004123"/>
    </source>
</evidence>
<dbReference type="PANTHER" id="PTHR44040">
    <property type="entry name" value="RETINOBLASTOMA-BINDING PROTEIN 5"/>
    <property type="match status" value="1"/>
</dbReference>
<dbReference type="EMBL" id="CADEPM010000004">
    <property type="protein sequence ID" value="CAB3404860.1"/>
    <property type="molecule type" value="Genomic_DNA"/>
</dbReference>
<dbReference type="AlphaFoldDB" id="A0A8S1EU51"/>
<gene>
    <name evidence="7" type="ORF">CBOVIS_LOCUS7125</name>
</gene>
<keyword evidence="3" id="KW-0677">Repeat</keyword>
<dbReference type="Gene3D" id="2.130.10.10">
    <property type="entry name" value="YVTN repeat-like/Quinoprotein amine dehydrogenase"/>
    <property type="match status" value="1"/>
</dbReference>